<accession>A0ABR0FPG2</accession>
<dbReference type="PANTHER" id="PTHR37576">
    <property type="entry name" value="DEFECT AT LOW TEMPERATURE PROTEIN 1"/>
    <property type="match status" value="1"/>
</dbReference>
<feature type="transmembrane region" description="Helical" evidence="2">
    <location>
        <begin position="161"/>
        <end position="178"/>
    </location>
</feature>
<feature type="compositionally biased region" description="Basic and acidic residues" evidence="1">
    <location>
        <begin position="605"/>
        <end position="629"/>
    </location>
</feature>
<dbReference type="GeneID" id="87897504"/>
<gene>
    <name evidence="3" type="ORF">QC761_308770</name>
</gene>
<protein>
    <submittedName>
        <fullName evidence="3">Uncharacterized protein</fullName>
    </submittedName>
</protein>
<dbReference type="Pfam" id="PF11374">
    <property type="entry name" value="DUF3176"/>
    <property type="match status" value="1"/>
</dbReference>
<feature type="compositionally biased region" description="Basic and acidic residues" evidence="1">
    <location>
        <begin position="8"/>
        <end position="24"/>
    </location>
</feature>
<keyword evidence="2" id="KW-0812">Transmembrane</keyword>
<feature type="transmembrane region" description="Helical" evidence="2">
    <location>
        <begin position="516"/>
        <end position="538"/>
    </location>
</feature>
<dbReference type="PANTHER" id="PTHR37576:SF2">
    <property type="entry name" value="DEFECT AT LOW TEMPERATURE PROTEIN 1"/>
    <property type="match status" value="1"/>
</dbReference>
<evidence type="ECO:0000256" key="1">
    <source>
        <dbReference type="SAM" id="MobiDB-lite"/>
    </source>
</evidence>
<keyword evidence="2" id="KW-0472">Membrane</keyword>
<keyword evidence="4" id="KW-1185">Reference proteome</keyword>
<keyword evidence="2" id="KW-1133">Transmembrane helix</keyword>
<evidence type="ECO:0000313" key="4">
    <source>
        <dbReference type="Proteomes" id="UP001322138"/>
    </source>
</evidence>
<feature type="transmembrane region" description="Helical" evidence="2">
    <location>
        <begin position="97"/>
        <end position="123"/>
    </location>
</feature>
<organism evidence="3 4">
    <name type="scientific">Podospora bellae-mahoneyi</name>
    <dbReference type="NCBI Taxonomy" id="2093777"/>
    <lineage>
        <taxon>Eukaryota</taxon>
        <taxon>Fungi</taxon>
        <taxon>Dikarya</taxon>
        <taxon>Ascomycota</taxon>
        <taxon>Pezizomycotina</taxon>
        <taxon>Sordariomycetes</taxon>
        <taxon>Sordariomycetidae</taxon>
        <taxon>Sordariales</taxon>
        <taxon>Podosporaceae</taxon>
        <taxon>Podospora</taxon>
    </lineage>
</organism>
<evidence type="ECO:0000313" key="3">
    <source>
        <dbReference type="EMBL" id="KAK4644875.1"/>
    </source>
</evidence>
<sequence>MTRPQTTHMDDNHNEHPLPDHERPPPVSEGASLVSNEKSKTGQPEKPWTLGFGPRFPWIASLSILFSFILVGLMISITVRADDTKVDSWAVPPPVLLAIFSTVANALIQVVLVRGAAITWWYLAMRPARQSLVQDIHWRWAAAGGIVDAVESILRRGLSKTAVACSFVTIVAINAPLLQRAVGVRTREDFRAGVQIGPVYAAPRLPQGFGAVALGRYKELSPAKNFSEVMGEYFSRSPMMIQSDGVNITGEYTTEITAMGYRFDCTAENTTRLPSYSEVDEGYQYYTGLGANVFVSSPVYSEKPKDLWNAKFVATLLKNPLREVDTRKDGRQFFYDAVWKPEQGCIDATHGIEVRSRNCDIYPAVVKYPITISNNTIKLRPSPSPLHDELVSLETFDEAMEDMNRASSTHGGLALLLNHRFSANYTIRPVTPMQDYHRWDALSEGYFAYEMAATAADEVNCNLRFKDPGPIIYEAVRELALRSALGAVNTSDPEHKLMLEGEQTETVAVFVANMTFLYGAVAVTVLATVAVMPLYYGFWKLGREVSMSPLEVAKAFRAAQLEGVASNAEIGGLLKGVGGRPIRYGVIEVEEGGWVLGMGKPGRTVHPDEMGERDSLEGDGESARGREGR</sequence>
<dbReference type="RefSeq" id="XP_062733851.1">
    <property type="nucleotide sequence ID" value="XM_062878022.1"/>
</dbReference>
<feature type="region of interest" description="Disordered" evidence="1">
    <location>
        <begin position="600"/>
        <end position="629"/>
    </location>
</feature>
<proteinExistence type="predicted"/>
<evidence type="ECO:0000256" key="2">
    <source>
        <dbReference type="SAM" id="Phobius"/>
    </source>
</evidence>
<feature type="transmembrane region" description="Helical" evidence="2">
    <location>
        <begin position="56"/>
        <end position="77"/>
    </location>
</feature>
<name>A0ABR0FPG2_9PEZI</name>
<dbReference type="Proteomes" id="UP001322138">
    <property type="component" value="Unassembled WGS sequence"/>
</dbReference>
<feature type="region of interest" description="Disordered" evidence="1">
    <location>
        <begin position="1"/>
        <end position="46"/>
    </location>
</feature>
<dbReference type="InterPro" id="IPR021514">
    <property type="entry name" value="DUF3176"/>
</dbReference>
<comment type="caution">
    <text evidence="3">The sequence shown here is derived from an EMBL/GenBank/DDBJ whole genome shotgun (WGS) entry which is preliminary data.</text>
</comment>
<reference evidence="3 4" key="1">
    <citation type="journal article" date="2023" name="bioRxiv">
        <title>High-quality genome assemblies of four members of thePodospora anserinaspecies complex.</title>
        <authorList>
            <person name="Ament-Velasquez S.L."/>
            <person name="Vogan A.A."/>
            <person name="Wallerman O."/>
            <person name="Hartmann F."/>
            <person name="Gautier V."/>
            <person name="Silar P."/>
            <person name="Giraud T."/>
            <person name="Johannesson H."/>
        </authorList>
    </citation>
    <scope>NUCLEOTIDE SEQUENCE [LARGE SCALE GENOMIC DNA]</scope>
    <source>
        <strain evidence="3 4">CBS 112042</strain>
    </source>
</reference>
<dbReference type="EMBL" id="JAFFGZ010000005">
    <property type="protein sequence ID" value="KAK4644875.1"/>
    <property type="molecule type" value="Genomic_DNA"/>
</dbReference>